<proteinExistence type="predicted"/>
<accession>A0A5C6CU36</accession>
<protein>
    <submittedName>
        <fullName evidence="1">Uncharacterized protein</fullName>
    </submittedName>
</protein>
<dbReference type="EMBL" id="SJPT01000001">
    <property type="protein sequence ID" value="TWU26259.1"/>
    <property type="molecule type" value="Genomic_DNA"/>
</dbReference>
<dbReference type="OrthoDB" id="9895480at2"/>
<sequence>MAKITLTRSQWKTFKTDHHLSKSKLFAKADVGPTIDSLQKAQKAYTTSPSAKTLGSYFEKLDKLNKAMTKFVALKKNKDELTNGDKAMKKIEGWKQEISKQMKYLADYQRDNASALAQSDVQSLKADFKTMGF</sequence>
<dbReference type="Proteomes" id="UP000316304">
    <property type="component" value="Unassembled WGS sequence"/>
</dbReference>
<gene>
    <name evidence="1" type="ORF">Pla52o_01120</name>
</gene>
<comment type="caution">
    <text evidence="1">The sequence shown here is derived from an EMBL/GenBank/DDBJ whole genome shotgun (WGS) entry which is preliminary data.</text>
</comment>
<dbReference type="AlphaFoldDB" id="A0A5C6CU36"/>
<keyword evidence="2" id="KW-1185">Reference proteome</keyword>
<dbReference type="RefSeq" id="WP_146592648.1">
    <property type="nucleotide sequence ID" value="NZ_SJPT01000001.1"/>
</dbReference>
<reference evidence="1 2" key="1">
    <citation type="submission" date="2019-02" db="EMBL/GenBank/DDBJ databases">
        <title>Deep-cultivation of Planctomycetes and their phenomic and genomic characterization uncovers novel biology.</title>
        <authorList>
            <person name="Wiegand S."/>
            <person name="Jogler M."/>
            <person name="Boedeker C."/>
            <person name="Pinto D."/>
            <person name="Vollmers J."/>
            <person name="Rivas-Marin E."/>
            <person name="Kohn T."/>
            <person name="Peeters S.H."/>
            <person name="Heuer A."/>
            <person name="Rast P."/>
            <person name="Oberbeckmann S."/>
            <person name="Bunk B."/>
            <person name="Jeske O."/>
            <person name="Meyerdierks A."/>
            <person name="Storesund J.E."/>
            <person name="Kallscheuer N."/>
            <person name="Luecker S."/>
            <person name="Lage O.M."/>
            <person name="Pohl T."/>
            <person name="Merkel B.J."/>
            <person name="Hornburger P."/>
            <person name="Mueller R.-W."/>
            <person name="Bruemmer F."/>
            <person name="Labrenz M."/>
            <person name="Spormann A.M."/>
            <person name="Op Den Camp H."/>
            <person name="Overmann J."/>
            <person name="Amann R."/>
            <person name="Jetten M.S.M."/>
            <person name="Mascher T."/>
            <person name="Medema M.H."/>
            <person name="Devos D.P."/>
            <person name="Kaster A.-K."/>
            <person name="Ovreas L."/>
            <person name="Rohde M."/>
            <person name="Galperin M.Y."/>
            <person name="Jogler C."/>
        </authorList>
    </citation>
    <scope>NUCLEOTIDE SEQUENCE [LARGE SCALE GENOMIC DNA]</scope>
    <source>
        <strain evidence="1 2">Pla52o</strain>
    </source>
</reference>
<evidence type="ECO:0000313" key="1">
    <source>
        <dbReference type="EMBL" id="TWU26259.1"/>
    </source>
</evidence>
<evidence type="ECO:0000313" key="2">
    <source>
        <dbReference type="Proteomes" id="UP000316304"/>
    </source>
</evidence>
<organism evidence="1 2">
    <name type="scientific">Novipirellula galeiformis</name>
    <dbReference type="NCBI Taxonomy" id="2528004"/>
    <lineage>
        <taxon>Bacteria</taxon>
        <taxon>Pseudomonadati</taxon>
        <taxon>Planctomycetota</taxon>
        <taxon>Planctomycetia</taxon>
        <taxon>Pirellulales</taxon>
        <taxon>Pirellulaceae</taxon>
        <taxon>Novipirellula</taxon>
    </lineage>
</organism>
<name>A0A5C6CU36_9BACT</name>